<dbReference type="GO" id="GO:0008270">
    <property type="term" value="F:zinc ion binding"/>
    <property type="evidence" value="ECO:0007669"/>
    <property type="project" value="InterPro"/>
</dbReference>
<dbReference type="EMBL" id="FUZZ01000005">
    <property type="protein sequence ID" value="SKD09398.1"/>
    <property type="molecule type" value="Genomic_DNA"/>
</dbReference>
<evidence type="ECO:0000313" key="3">
    <source>
        <dbReference type="EMBL" id="SKD09398.1"/>
    </source>
</evidence>
<dbReference type="GO" id="GO:0008237">
    <property type="term" value="F:metallopeptidase activity"/>
    <property type="evidence" value="ECO:0007669"/>
    <property type="project" value="InterPro"/>
</dbReference>
<feature type="chain" id="PRO_5010540813" description="Peptidase M1 membrane alanine aminopeptidase domain-containing protein" evidence="1">
    <location>
        <begin position="23"/>
        <end position="626"/>
    </location>
</feature>
<evidence type="ECO:0000256" key="1">
    <source>
        <dbReference type="SAM" id="SignalP"/>
    </source>
</evidence>
<dbReference type="SUPFAM" id="SSF55486">
    <property type="entry name" value="Metalloproteases ('zincins'), catalytic domain"/>
    <property type="match status" value="1"/>
</dbReference>
<gene>
    <name evidence="3" type="ORF">SAMN05660461_5285</name>
</gene>
<reference evidence="3 4" key="1">
    <citation type="submission" date="2017-02" db="EMBL/GenBank/DDBJ databases">
        <authorList>
            <person name="Peterson S.W."/>
        </authorList>
    </citation>
    <scope>NUCLEOTIDE SEQUENCE [LARGE SCALE GENOMIC DNA]</scope>
    <source>
        <strain evidence="3 4">DSM 18108</strain>
    </source>
</reference>
<dbReference type="Pfam" id="PF01433">
    <property type="entry name" value="Peptidase_M1"/>
    <property type="match status" value="1"/>
</dbReference>
<keyword evidence="4" id="KW-1185">Reference proteome</keyword>
<sequence>MRMNKIIYSLLLLLGVNTIASAQELYMPRNIKQAYVNGTRDKSGAPGKHYWQNKGVYNIQLAVNPPNRKVTGSETISYVNNSPNTLKTIVLRLIVNLHKYQAPRSGYVSKNFLTDGITIDTLVINGETLKFNNDVGTLSHVVLPKPLQPKDSLQLQISWHYDLSVQSGREGMLDSTSVFMAYAYPRVSVYDDYNGWDALDHTDRVEFYSDFNDYNVSVTVPKNFVVWGTGDLQNASEVLQPDFAKRLQQSYTADSVMHIATLDEMQRNVVTRQNNTNTWKFKATHIADVTFAASSHYVWDAASVIVDSSIMRRASVQAAFNDTSTDFHHSVAFSQNALGWFSHQWPGVPYPFPVMTAVQGFADMEYPMMVNDGSVGDDLGFAQLVQDHEIAHTYFPFYMGINESRYAFMDEGWATTFEYLIGIAEKGKESADNFYKKFRVTKYIFDPSTEEDQPIISMSNQVSGMGYSNNSYGKASLSYLAVKDLLGDKRFRKCLHAYMDNWHGKHPIPWDYFYSFNTAAGENLNWFWNNWFFSNNYIDLTLSDVKQTGKSIKVKITNTGGFAVPFDVIVTFTDGSTATHHQTPAVWKANTKATVLDLAVKKEVTAVRLDGNLFMDANAKDNSWKK</sequence>
<name>A0A1T5PAI6_9BACT</name>
<evidence type="ECO:0000313" key="4">
    <source>
        <dbReference type="Proteomes" id="UP000190166"/>
    </source>
</evidence>
<protein>
    <recommendedName>
        <fullName evidence="2">Peptidase M1 membrane alanine aminopeptidase domain-containing protein</fullName>
    </recommendedName>
</protein>
<accession>A0A1T5PAI6</accession>
<evidence type="ECO:0000259" key="2">
    <source>
        <dbReference type="Pfam" id="PF01433"/>
    </source>
</evidence>
<dbReference type="InterPro" id="IPR027268">
    <property type="entry name" value="Peptidase_M4/M1_CTD_sf"/>
</dbReference>
<dbReference type="STRING" id="393003.SAMN05660461_5285"/>
<dbReference type="InterPro" id="IPR014782">
    <property type="entry name" value="Peptidase_M1_dom"/>
</dbReference>
<organism evidence="3 4">
    <name type="scientific">Chitinophaga ginsengisegetis</name>
    <dbReference type="NCBI Taxonomy" id="393003"/>
    <lineage>
        <taxon>Bacteria</taxon>
        <taxon>Pseudomonadati</taxon>
        <taxon>Bacteroidota</taxon>
        <taxon>Chitinophagia</taxon>
        <taxon>Chitinophagales</taxon>
        <taxon>Chitinophagaceae</taxon>
        <taxon>Chitinophaga</taxon>
    </lineage>
</organism>
<dbReference type="Gene3D" id="1.10.390.10">
    <property type="entry name" value="Neutral Protease Domain 2"/>
    <property type="match status" value="1"/>
</dbReference>
<dbReference type="AlphaFoldDB" id="A0A1T5PAI6"/>
<proteinExistence type="predicted"/>
<keyword evidence="1" id="KW-0732">Signal</keyword>
<feature type="signal peptide" evidence="1">
    <location>
        <begin position="1"/>
        <end position="22"/>
    </location>
</feature>
<dbReference type="CDD" id="cd09604">
    <property type="entry name" value="M1_APN_like"/>
    <property type="match status" value="1"/>
</dbReference>
<dbReference type="Proteomes" id="UP000190166">
    <property type="component" value="Unassembled WGS sequence"/>
</dbReference>
<feature type="domain" description="Peptidase M1 membrane alanine aminopeptidase" evidence="2">
    <location>
        <begin position="384"/>
        <end position="531"/>
    </location>
</feature>